<dbReference type="EMBL" id="JAWHQM010000031">
    <property type="protein sequence ID" value="KAK5633270.1"/>
    <property type="molecule type" value="Genomic_DNA"/>
</dbReference>
<gene>
    <name evidence="7" type="ORF">RRF57_008985</name>
</gene>
<accession>A0AAN7UIT3</accession>
<evidence type="ECO:0000256" key="1">
    <source>
        <dbReference type="ARBA" id="ARBA00004173"/>
    </source>
</evidence>
<dbReference type="InterPro" id="IPR011009">
    <property type="entry name" value="Kinase-like_dom_sf"/>
</dbReference>
<dbReference type="InterPro" id="IPR051035">
    <property type="entry name" value="Mito_inheritance_9"/>
</dbReference>
<comment type="caution">
    <text evidence="7">The sequence shown here is derived from an EMBL/GenBank/DDBJ whole genome shotgun (WGS) entry which is preliminary data.</text>
</comment>
<comment type="similarity">
    <text evidence="2">Belongs to the AIM9 family.</text>
</comment>
<protein>
    <recommendedName>
        <fullName evidence="3">Altered inheritance of mitochondria protein 9, mitochondrial</fullName>
    </recommendedName>
    <alternativeName>
        <fullName evidence="6">Found in mitochondrial proteome protein 29</fullName>
    </alternativeName>
</protein>
<dbReference type="Proteomes" id="UP001305414">
    <property type="component" value="Unassembled WGS sequence"/>
</dbReference>
<dbReference type="PANTHER" id="PTHR36091:SF1">
    <property type="entry name" value="ALTERED INHERITANCE OF MITOCHONDRIA PROTEIN 9, MITOCHONDRIAL"/>
    <property type="match status" value="1"/>
</dbReference>
<sequence length="167" mass="19302">MPLSAALDAQHEFFRYTSGRWLWDEESRLRERYRVFDVHELQVIAAKSVCAEKCVDMVKRAEGGFNKVFRLVMDNGSAVIARISMPNTGSPRWTTASEVAIMDFNADFWDGVSSLVERDGWTSHETYDDAVELFSQLRQEGLRQLEGEERAKFDRETRWADKAARQD</sequence>
<dbReference type="PANTHER" id="PTHR36091">
    <property type="entry name" value="ALTERED INHERITANCE OF MITOCHONDRIA PROTEIN 9, MITOCHONDRIAL"/>
    <property type="match status" value="1"/>
</dbReference>
<dbReference type="GO" id="GO:0005739">
    <property type="term" value="C:mitochondrion"/>
    <property type="evidence" value="ECO:0007669"/>
    <property type="project" value="UniProtKB-SubCell"/>
</dbReference>
<keyword evidence="5" id="KW-0496">Mitochondrion</keyword>
<proteinExistence type="inferred from homology"/>
<evidence type="ECO:0000313" key="7">
    <source>
        <dbReference type="EMBL" id="KAK5633270.1"/>
    </source>
</evidence>
<organism evidence="7 8">
    <name type="scientific">Xylaria bambusicola</name>
    <dbReference type="NCBI Taxonomy" id="326684"/>
    <lineage>
        <taxon>Eukaryota</taxon>
        <taxon>Fungi</taxon>
        <taxon>Dikarya</taxon>
        <taxon>Ascomycota</taxon>
        <taxon>Pezizomycotina</taxon>
        <taxon>Sordariomycetes</taxon>
        <taxon>Xylariomycetidae</taxon>
        <taxon>Xylariales</taxon>
        <taxon>Xylariaceae</taxon>
        <taxon>Xylaria</taxon>
    </lineage>
</organism>
<dbReference type="AlphaFoldDB" id="A0AAN7UIT3"/>
<evidence type="ECO:0000313" key="8">
    <source>
        <dbReference type="Proteomes" id="UP001305414"/>
    </source>
</evidence>
<evidence type="ECO:0000256" key="6">
    <source>
        <dbReference type="ARBA" id="ARBA00031849"/>
    </source>
</evidence>
<keyword evidence="4" id="KW-0809">Transit peptide</keyword>
<evidence type="ECO:0000256" key="2">
    <source>
        <dbReference type="ARBA" id="ARBA00005543"/>
    </source>
</evidence>
<reference evidence="7 8" key="1">
    <citation type="submission" date="2023-10" db="EMBL/GenBank/DDBJ databases">
        <title>Draft genome sequence of Xylaria bambusicola isolate GMP-LS, the root and basal stem rot pathogen of sugarcane in Indonesia.</title>
        <authorList>
            <person name="Selvaraj P."/>
            <person name="Muralishankar V."/>
            <person name="Muruganantham S."/>
            <person name="Sp S."/>
            <person name="Haryani S."/>
            <person name="Lau K.J.X."/>
            <person name="Naqvi N.I."/>
        </authorList>
    </citation>
    <scope>NUCLEOTIDE SEQUENCE [LARGE SCALE GENOMIC DNA]</scope>
    <source>
        <strain evidence="7">GMP-LS</strain>
    </source>
</reference>
<comment type="subcellular location">
    <subcellularLocation>
        <location evidence="1">Mitochondrion</location>
    </subcellularLocation>
</comment>
<evidence type="ECO:0000256" key="4">
    <source>
        <dbReference type="ARBA" id="ARBA00022946"/>
    </source>
</evidence>
<evidence type="ECO:0000256" key="3">
    <source>
        <dbReference type="ARBA" id="ARBA00016197"/>
    </source>
</evidence>
<keyword evidence="8" id="KW-1185">Reference proteome</keyword>
<evidence type="ECO:0000256" key="5">
    <source>
        <dbReference type="ARBA" id="ARBA00023128"/>
    </source>
</evidence>
<name>A0AAN7UIT3_9PEZI</name>
<dbReference type="SUPFAM" id="SSF56112">
    <property type="entry name" value="Protein kinase-like (PK-like)"/>
    <property type="match status" value="1"/>
</dbReference>